<dbReference type="InterPro" id="IPR050267">
    <property type="entry name" value="Anti-sigma-factor_SerPK"/>
</dbReference>
<dbReference type="PANTHER" id="PTHR35526:SF3">
    <property type="entry name" value="ANTI-SIGMA-F FACTOR RSBW"/>
    <property type="match status" value="1"/>
</dbReference>
<protein>
    <recommendedName>
        <fullName evidence="3">Histidine kinase/HSP90-like ATPase domain-containing protein</fullName>
    </recommendedName>
</protein>
<dbReference type="RefSeq" id="WP_344948789.1">
    <property type="nucleotide sequence ID" value="NZ_BAAAZR010000035.1"/>
</dbReference>
<name>A0ABP7J3Q0_9ACTN</name>
<evidence type="ECO:0000313" key="4">
    <source>
        <dbReference type="EMBL" id="GAA3833777.1"/>
    </source>
</evidence>
<dbReference type="Proteomes" id="UP001500888">
    <property type="component" value="Unassembled WGS sequence"/>
</dbReference>
<keyword evidence="5" id="KW-1185">Reference proteome</keyword>
<keyword evidence="1" id="KW-0808">Transferase</keyword>
<comment type="caution">
    <text evidence="4">The sequence shown here is derived from an EMBL/GenBank/DDBJ whole genome shotgun (WGS) entry which is preliminary data.</text>
</comment>
<dbReference type="EMBL" id="BAAAZR010000035">
    <property type="protein sequence ID" value="GAA3833777.1"/>
    <property type="molecule type" value="Genomic_DNA"/>
</dbReference>
<evidence type="ECO:0000256" key="1">
    <source>
        <dbReference type="ARBA" id="ARBA00022527"/>
    </source>
</evidence>
<organism evidence="4 5">
    <name type="scientific">Sphaerisporangium flaviroseum</name>
    <dbReference type="NCBI Taxonomy" id="509199"/>
    <lineage>
        <taxon>Bacteria</taxon>
        <taxon>Bacillati</taxon>
        <taxon>Actinomycetota</taxon>
        <taxon>Actinomycetes</taxon>
        <taxon>Streptosporangiales</taxon>
        <taxon>Streptosporangiaceae</taxon>
        <taxon>Sphaerisporangium</taxon>
    </lineage>
</organism>
<evidence type="ECO:0000259" key="3">
    <source>
        <dbReference type="Pfam" id="PF13581"/>
    </source>
</evidence>
<proteinExistence type="predicted"/>
<evidence type="ECO:0000256" key="2">
    <source>
        <dbReference type="SAM" id="MobiDB-lite"/>
    </source>
</evidence>
<dbReference type="InterPro" id="IPR003594">
    <property type="entry name" value="HATPase_dom"/>
</dbReference>
<reference evidence="5" key="1">
    <citation type="journal article" date="2019" name="Int. J. Syst. Evol. Microbiol.">
        <title>The Global Catalogue of Microorganisms (GCM) 10K type strain sequencing project: providing services to taxonomists for standard genome sequencing and annotation.</title>
        <authorList>
            <consortium name="The Broad Institute Genomics Platform"/>
            <consortium name="The Broad Institute Genome Sequencing Center for Infectious Disease"/>
            <person name="Wu L."/>
            <person name="Ma J."/>
        </authorList>
    </citation>
    <scope>NUCLEOTIDE SEQUENCE [LARGE SCALE GENOMIC DNA]</scope>
    <source>
        <strain evidence="5">JCM 16908</strain>
    </source>
</reference>
<accession>A0ABP7J3Q0</accession>
<sequence length="191" mass="20607">MADRTTESQAAYDGVANPEMDAELVMRAEPVTGAESEMVWRRTFPGLREQASRARALVRCLLADTHWVDDAEFVAAELVNNALLHTRSGDPGGYLVLELVRRPSDIRVGVYDLGGDRSPDLAVAIKDIQPDTPRTSPASGRDDHDLDGDLTESGRGLLTVRRLACRVGCQGDPAAGHLVWALFTAAGRPSS</sequence>
<dbReference type="CDD" id="cd16936">
    <property type="entry name" value="HATPase_RsbW-like"/>
    <property type="match status" value="1"/>
</dbReference>
<dbReference type="InterPro" id="IPR036890">
    <property type="entry name" value="HATPase_C_sf"/>
</dbReference>
<keyword evidence="1" id="KW-0418">Kinase</keyword>
<gene>
    <name evidence="4" type="ORF">GCM10022226_63930</name>
</gene>
<feature type="domain" description="Histidine kinase/HSP90-like ATPase" evidence="3">
    <location>
        <begin position="50"/>
        <end position="169"/>
    </location>
</feature>
<dbReference type="PANTHER" id="PTHR35526">
    <property type="entry name" value="ANTI-SIGMA-F FACTOR RSBW-RELATED"/>
    <property type="match status" value="1"/>
</dbReference>
<feature type="region of interest" description="Disordered" evidence="2">
    <location>
        <begin position="128"/>
        <end position="149"/>
    </location>
</feature>
<dbReference type="Pfam" id="PF13581">
    <property type="entry name" value="HATPase_c_2"/>
    <property type="match status" value="1"/>
</dbReference>
<dbReference type="Gene3D" id="3.30.565.10">
    <property type="entry name" value="Histidine kinase-like ATPase, C-terminal domain"/>
    <property type="match status" value="1"/>
</dbReference>
<keyword evidence="1" id="KW-0723">Serine/threonine-protein kinase</keyword>
<dbReference type="SUPFAM" id="SSF55874">
    <property type="entry name" value="ATPase domain of HSP90 chaperone/DNA topoisomerase II/histidine kinase"/>
    <property type="match status" value="1"/>
</dbReference>
<evidence type="ECO:0000313" key="5">
    <source>
        <dbReference type="Proteomes" id="UP001500888"/>
    </source>
</evidence>